<accession>A0ABY7KQP1</accession>
<dbReference type="Proteomes" id="UP001164439">
    <property type="component" value="Chromosome"/>
</dbReference>
<evidence type="ECO:0000313" key="1">
    <source>
        <dbReference type="EMBL" id="WAZ26881.1"/>
    </source>
</evidence>
<gene>
    <name evidence="1" type="ORF">STRCI_008547</name>
</gene>
<evidence type="ECO:0000313" key="2">
    <source>
        <dbReference type="Proteomes" id="UP001164439"/>
    </source>
</evidence>
<organism evidence="1 2">
    <name type="scientific">Streptomyces cinnabarinus</name>
    <dbReference type="NCBI Taxonomy" id="67287"/>
    <lineage>
        <taxon>Bacteria</taxon>
        <taxon>Bacillati</taxon>
        <taxon>Actinomycetota</taxon>
        <taxon>Actinomycetes</taxon>
        <taxon>Kitasatosporales</taxon>
        <taxon>Streptomycetaceae</taxon>
        <taxon>Streptomyces</taxon>
    </lineage>
</organism>
<sequence length="67" mass="7058">MARPRLPGAASPAFTVCTTRGRAAEQSSLSRPGSWTARSSPAALAEAVAREAAGHMDRLLRGRHSRS</sequence>
<protein>
    <submittedName>
        <fullName evidence="1">Uncharacterized protein</fullName>
    </submittedName>
</protein>
<name>A0ABY7KQP1_9ACTN</name>
<dbReference type="EMBL" id="CP114413">
    <property type="protein sequence ID" value="WAZ26881.1"/>
    <property type="molecule type" value="Genomic_DNA"/>
</dbReference>
<dbReference type="RefSeq" id="WP_269664367.1">
    <property type="nucleotide sequence ID" value="NZ_CP114413.1"/>
</dbReference>
<keyword evidence="2" id="KW-1185">Reference proteome</keyword>
<reference evidence="1" key="1">
    <citation type="submission" date="2022-12" db="EMBL/GenBank/DDBJ databases">
        <authorList>
            <person name="Ruckert C."/>
            <person name="Busche T."/>
            <person name="Kalinowski J."/>
            <person name="Wittmann C."/>
        </authorList>
    </citation>
    <scope>NUCLEOTIDE SEQUENCE</scope>
    <source>
        <strain evidence="1">DSM 40467</strain>
    </source>
</reference>
<proteinExistence type="predicted"/>